<protein>
    <submittedName>
        <fullName evidence="2">Uncharacterized protein</fullName>
    </submittedName>
</protein>
<sequence>MDPTDQQAHDEAMALSPEILQENNEDFRNQSPDLIEHLQIEEESRSNTSIENIDISSSEEEAAATILKAQDQEKFQILESHIDVSEKNRQKFQILESKLFENIQETHLKGYSSSEELEILQDELKNTEDNREININIANQIEFNAEKLLIDEVAIADIAVENFKSEKQLFDDLAMNLDELRDFSNLNDRDEAKKEIPSIEFGVLLIKEEPSNKTFEDLEKSEICDLVVSDKNRNLNTSNLVEISNLDNAHIAISKKEFIYPNAQKAILEPYSAFLCWSSAKILSKPLPSICVIEEKTKKIFITKSSLEVIHKPLCEIYLNEIDLTNQISNKTIEQDITIPKSSPKEEKIEEKLPSPSIPHPLQIELSNNSININKSPCCANKETPHKVKITSNELKIEININKEKHHHDYKVNDVSEQSTNNCKLIEKTISLICNEKKSKEEMKKNQKEYSRYSHLPIQGEIKKNRINFQPDARSTSSCANCCLL</sequence>
<reference evidence="2" key="1">
    <citation type="submission" date="2021-09" db="EMBL/GenBank/DDBJ databases">
        <authorList>
            <consortium name="AG Swart"/>
            <person name="Singh M."/>
            <person name="Singh A."/>
            <person name="Seah K."/>
            <person name="Emmerich C."/>
        </authorList>
    </citation>
    <scope>NUCLEOTIDE SEQUENCE</scope>
    <source>
        <strain evidence="2">ATCC30299</strain>
    </source>
</reference>
<keyword evidence="3" id="KW-1185">Reference proteome</keyword>
<organism evidence="2 3">
    <name type="scientific">Blepharisma stoltei</name>
    <dbReference type="NCBI Taxonomy" id="1481888"/>
    <lineage>
        <taxon>Eukaryota</taxon>
        <taxon>Sar</taxon>
        <taxon>Alveolata</taxon>
        <taxon>Ciliophora</taxon>
        <taxon>Postciliodesmatophora</taxon>
        <taxon>Heterotrichea</taxon>
        <taxon>Heterotrichida</taxon>
        <taxon>Blepharismidae</taxon>
        <taxon>Blepharisma</taxon>
    </lineage>
</organism>
<evidence type="ECO:0000313" key="3">
    <source>
        <dbReference type="Proteomes" id="UP001162131"/>
    </source>
</evidence>
<name>A0AAU9K531_9CILI</name>
<gene>
    <name evidence="2" type="ORF">BSTOLATCC_MIC55578</name>
</gene>
<comment type="caution">
    <text evidence="2">The sequence shown here is derived from an EMBL/GenBank/DDBJ whole genome shotgun (WGS) entry which is preliminary data.</text>
</comment>
<proteinExistence type="predicted"/>
<dbReference type="AlphaFoldDB" id="A0AAU9K531"/>
<accession>A0AAU9K531</accession>
<feature type="region of interest" description="Disordered" evidence="1">
    <location>
        <begin position="1"/>
        <end position="31"/>
    </location>
</feature>
<dbReference type="Proteomes" id="UP001162131">
    <property type="component" value="Unassembled WGS sequence"/>
</dbReference>
<evidence type="ECO:0000313" key="2">
    <source>
        <dbReference type="EMBL" id="CAG9332124.1"/>
    </source>
</evidence>
<dbReference type="EMBL" id="CAJZBQ010000054">
    <property type="protein sequence ID" value="CAG9332124.1"/>
    <property type="molecule type" value="Genomic_DNA"/>
</dbReference>
<evidence type="ECO:0000256" key="1">
    <source>
        <dbReference type="SAM" id="MobiDB-lite"/>
    </source>
</evidence>